<dbReference type="Gene3D" id="2.40.110.10">
    <property type="entry name" value="Butyryl-CoA Dehydrogenase, subunit A, domain 2"/>
    <property type="match status" value="1"/>
</dbReference>
<dbReference type="PANTHER" id="PTHR48083:SF20">
    <property type="entry name" value="LONG-CHAIN SPECIFIC ACYL-COA DEHYDROGENASE, MITOCHONDRIAL"/>
    <property type="match status" value="1"/>
</dbReference>
<evidence type="ECO:0000259" key="11">
    <source>
        <dbReference type="Pfam" id="PF00441"/>
    </source>
</evidence>
<evidence type="ECO:0000256" key="4">
    <source>
        <dbReference type="ARBA" id="ARBA00022630"/>
    </source>
</evidence>
<dbReference type="InterPro" id="IPR037069">
    <property type="entry name" value="AcylCoA_DH/ox_N_sf"/>
</dbReference>
<evidence type="ECO:0000256" key="10">
    <source>
        <dbReference type="RuleBase" id="RU362125"/>
    </source>
</evidence>
<dbReference type="SUPFAM" id="SSF56645">
    <property type="entry name" value="Acyl-CoA dehydrogenase NM domain-like"/>
    <property type="match status" value="1"/>
</dbReference>
<dbReference type="SUPFAM" id="SSF47203">
    <property type="entry name" value="Acyl-CoA dehydrogenase C-terminal domain-like"/>
    <property type="match status" value="1"/>
</dbReference>
<reference evidence="14" key="1">
    <citation type="journal article" date="2016" name="Front. Microbiol.">
        <title>Genome Sequence of the Piezophilic, Mesophilic Sulfate-Reducing Bacterium Desulfovibrio indicus J2T.</title>
        <authorList>
            <person name="Cao J."/>
            <person name="Maignien L."/>
            <person name="Shao Z."/>
            <person name="Alain K."/>
            <person name="Jebbar M."/>
        </authorList>
    </citation>
    <scope>NUCLEOTIDE SEQUENCE</scope>
    <source>
        <strain evidence="14">JCM 32048</strain>
    </source>
</reference>
<dbReference type="Pfam" id="PF02770">
    <property type="entry name" value="Acyl-CoA_dh_M"/>
    <property type="match status" value="1"/>
</dbReference>
<comment type="cofactor">
    <cofactor evidence="1 10">
        <name>FAD</name>
        <dbReference type="ChEBI" id="CHEBI:57692"/>
    </cofactor>
</comment>
<dbReference type="InterPro" id="IPR006091">
    <property type="entry name" value="Acyl-CoA_Oxase/DH_mid-dom"/>
</dbReference>
<evidence type="ECO:0000256" key="8">
    <source>
        <dbReference type="ARBA" id="ARBA00040394"/>
    </source>
</evidence>
<dbReference type="Gene3D" id="1.20.140.10">
    <property type="entry name" value="Butyryl-CoA Dehydrogenase, subunit A, domain 3"/>
    <property type="match status" value="1"/>
</dbReference>
<dbReference type="GO" id="GO:0033539">
    <property type="term" value="P:fatty acid beta-oxidation using acyl-CoA dehydrogenase"/>
    <property type="evidence" value="ECO:0007669"/>
    <property type="project" value="TreeGrafter"/>
</dbReference>
<comment type="pathway">
    <text evidence="2">Siderophore biosynthesis; mycobactin biosynthesis.</text>
</comment>
<accession>A0AA37HEB5</accession>
<dbReference type="EMBL" id="BPQJ01000025">
    <property type="protein sequence ID" value="GJD64452.1"/>
    <property type="molecule type" value="Genomic_DNA"/>
</dbReference>
<protein>
    <recommendedName>
        <fullName evidence="8">Acyl-[acyl-carrier-protein] dehydrogenase MbtN</fullName>
    </recommendedName>
    <alternativeName>
        <fullName evidence="9">Mycobactin synthase protein N</fullName>
    </alternativeName>
</protein>
<dbReference type="Gene3D" id="1.10.540.10">
    <property type="entry name" value="Acyl-CoA dehydrogenase/oxidase, N-terminal domain"/>
    <property type="match status" value="1"/>
</dbReference>
<feature type="domain" description="Acyl-CoA dehydrogenase/oxidase N-terminal" evidence="13">
    <location>
        <begin position="9"/>
        <end position="119"/>
    </location>
</feature>
<evidence type="ECO:0000259" key="12">
    <source>
        <dbReference type="Pfam" id="PF02770"/>
    </source>
</evidence>
<evidence type="ECO:0000256" key="6">
    <source>
        <dbReference type="ARBA" id="ARBA00023002"/>
    </source>
</evidence>
<evidence type="ECO:0000313" key="14">
    <source>
        <dbReference type="EMBL" id="GJD64452.1"/>
    </source>
</evidence>
<comment type="function">
    <text evidence="7">Catalyzes the dehydrogenation at the alpha-beta position of ACP-bound acyl chains. This results in the introduction of a double bond in the lipidic chain, which is further transferred to the epsilon-amino group of lysine residue in the mycobactin core by MbtK.</text>
</comment>
<sequence>MLRRRLFEPEHEEFRRTVRRWAEAEVYPHATLFREQGMVSREVWRSAGAQGFLAMFADPAHGGLGLDDFRFDMVLTEELAARENGLYIPLHNRIVAPYIHRFGTPAQADRFMPGIVSGETILAIAMTEPDAGSDLSGLRSRAEDRGDHWLLNGSKTYISNGILAGLVVVAARTGPGRHEIGLFLVEGDRPGFTRGRRLEKIGLKSQDTAELHFTDVRLPKENLLGPPAGGYKLMMHNLAEERLVGAVQFLARAQRAFAITLDYVKERRVFGRPVGTFQNTRFTLADLRTRLDAAQAFVDACAAEHLEGALSSELAAEVKLHASETEGLVVDACLQLHGGAGFMEEVEIARMFTAARVSRIYAGSSEIMKEIIGRGLGLDDRPKRDAAQGEDRA</sequence>
<feature type="domain" description="Acyl-CoA dehydrogenase/oxidase C-terminal" evidence="11">
    <location>
        <begin position="229"/>
        <end position="376"/>
    </location>
</feature>
<dbReference type="PANTHER" id="PTHR48083">
    <property type="entry name" value="MEDIUM-CHAIN SPECIFIC ACYL-COA DEHYDROGENASE, MITOCHONDRIAL-RELATED"/>
    <property type="match status" value="1"/>
</dbReference>
<keyword evidence="15" id="KW-1185">Reference proteome</keyword>
<keyword evidence="4 10" id="KW-0285">Flavoprotein</keyword>
<dbReference type="InterPro" id="IPR013786">
    <property type="entry name" value="AcylCoA_DH/ox_N"/>
</dbReference>
<keyword evidence="5 10" id="KW-0274">FAD</keyword>
<reference evidence="14" key="2">
    <citation type="submission" date="2021-08" db="EMBL/GenBank/DDBJ databases">
        <authorList>
            <person name="Tani A."/>
            <person name="Ola A."/>
            <person name="Ogura Y."/>
            <person name="Katsura K."/>
            <person name="Hayashi T."/>
        </authorList>
    </citation>
    <scope>NUCLEOTIDE SEQUENCE</scope>
    <source>
        <strain evidence="14">JCM 32048</strain>
    </source>
</reference>
<evidence type="ECO:0000313" key="15">
    <source>
        <dbReference type="Proteomes" id="UP001055286"/>
    </source>
</evidence>
<dbReference type="GO" id="GO:0005737">
    <property type="term" value="C:cytoplasm"/>
    <property type="evidence" value="ECO:0007669"/>
    <property type="project" value="TreeGrafter"/>
</dbReference>
<dbReference type="Pfam" id="PF02771">
    <property type="entry name" value="Acyl-CoA_dh_N"/>
    <property type="match status" value="1"/>
</dbReference>
<dbReference type="Pfam" id="PF00441">
    <property type="entry name" value="Acyl-CoA_dh_1"/>
    <property type="match status" value="1"/>
</dbReference>
<dbReference type="FunFam" id="1.20.140.10:FF:000001">
    <property type="entry name" value="Acyl-CoA dehydrogenase"/>
    <property type="match status" value="1"/>
</dbReference>
<dbReference type="PROSITE" id="PS00072">
    <property type="entry name" value="ACYL_COA_DH_1"/>
    <property type="match status" value="1"/>
</dbReference>
<gene>
    <name evidence="14" type="primary">mmgC_3</name>
    <name evidence="14" type="ORF">MPEAHAMD_4634</name>
</gene>
<evidence type="ECO:0000256" key="3">
    <source>
        <dbReference type="ARBA" id="ARBA00009347"/>
    </source>
</evidence>
<dbReference type="InterPro" id="IPR006089">
    <property type="entry name" value="Acyl-CoA_DH_CS"/>
</dbReference>
<dbReference type="InterPro" id="IPR009100">
    <property type="entry name" value="AcylCoA_DH/oxidase_NM_dom_sf"/>
</dbReference>
<dbReference type="GO" id="GO:0050660">
    <property type="term" value="F:flavin adenine dinucleotide binding"/>
    <property type="evidence" value="ECO:0007669"/>
    <property type="project" value="InterPro"/>
</dbReference>
<evidence type="ECO:0000256" key="2">
    <source>
        <dbReference type="ARBA" id="ARBA00005102"/>
    </source>
</evidence>
<dbReference type="Proteomes" id="UP001055286">
    <property type="component" value="Unassembled WGS sequence"/>
</dbReference>
<dbReference type="FunFam" id="2.40.110.10:FF:000002">
    <property type="entry name" value="Acyl-CoA dehydrogenase fadE12"/>
    <property type="match status" value="1"/>
</dbReference>
<feature type="domain" description="Acyl-CoA oxidase/dehydrogenase middle" evidence="12">
    <location>
        <begin position="123"/>
        <end position="216"/>
    </location>
</feature>
<evidence type="ECO:0000256" key="5">
    <source>
        <dbReference type="ARBA" id="ARBA00022827"/>
    </source>
</evidence>
<dbReference type="InterPro" id="IPR009075">
    <property type="entry name" value="AcylCo_DH/oxidase_C"/>
</dbReference>
<name>A0AA37HEB5_9HYPH</name>
<evidence type="ECO:0000256" key="1">
    <source>
        <dbReference type="ARBA" id="ARBA00001974"/>
    </source>
</evidence>
<dbReference type="RefSeq" id="WP_238192538.1">
    <property type="nucleotide sequence ID" value="NZ_BPQJ01000025.1"/>
</dbReference>
<dbReference type="GO" id="GO:0003995">
    <property type="term" value="F:acyl-CoA dehydrogenase activity"/>
    <property type="evidence" value="ECO:0007669"/>
    <property type="project" value="InterPro"/>
</dbReference>
<dbReference type="AlphaFoldDB" id="A0AA37HEB5"/>
<evidence type="ECO:0000256" key="7">
    <source>
        <dbReference type="ARBA" id="ARBA00037085"/>
    </source>
</evidence>
<dbReference type="InterPro" id="IPR046373">
    <property type="entry name" value="Acyl-CoA_Oxase/DH_mid-dom_sf"/>
</dbReference>
<dbReference type="InterPro" id="IPR036250">
    <property type="entry name" value="AcylCo_DH-like_C"/>
</dbReference>
<dbReference type="InterPro" id="IPR050741">
    <property type="entry name" value="Acyl-CoA_dehydrogenase"/>
</dbReference>
<proteinExistence type="inferred from homology"/>
<evidence type="ECO:0000256" key="9">
    <source>
        <dbReference type="ARBA" id="ARBA00042660"/>
    </source>
</evidence>
<keyword evidence="6 10" id="KW-0560">Oxidoreductase</keyword>
<comment type="similarity">
    <text evidence="3 10">Belongs to the acyl-CoA dehydrogenase family.</text>
</comment>
<organism evidence="14 15">
    <name type="scientific">Methylobacterium frigidaeris</name>
    <dbReference type="NCBI Taxonomy" id="2038277"/>
    <lineage>
        <taxon>Bacteria</taxon>
        <taxon>Pseudomonadati</taxon>
        <taxon>Pseudomonadota</taxon>
        <taxon>Alphaproteobacteria</taxon>
        <taxon>Hyphomicrobiales</taxon>
        <taxon>Methylobacteriaceae</taxon>
        <taxon>Methylobacterium</taxon>
    </lineage>
</organism>
<comment type="caution">
    <text evidence="14">The sequence shown here is derived from an EMBL/GenBank/DDBJ whole genome shotgun (WGS) entry which is preliminary data.</text>
</comment>
<evidence type="ECO:0000259" key="13">
    <source>
        <dbReference type="Pfam" id="PF02771"/>
    </source>
</evidence>